<dbReference type="Proteomes" id="UP000528457">
    <property type="component" value="Unassembled WGS sequence"/>
</dbReference>
<dbReference type="Gene3D" id="3.40.50.150">
    <property type="entry name" value="Vaccinia Virus protein VP39"/>
    <property type="match status" value="1"/>
</dbReference>
<organism evidence="2 3">
    <name type="scientific">Pseudoteredinibacter isoporae</name>
    <dbReference type="NCBI Taxonomy" id="570281"/>
    <lineage>
        <taxon>Bacteria</taxon>
        <taxon>Pseudomonadati</taxon>
        <taxon>Pseudomonadota</taxon>
        <taxon>Gammaproteobacteria</taxon>
        <taxon>Cellvibrionales</taxon>
        <taxon>Cellvibrionaceae</taxon>
        <taxon>Pseudoteredinibacter</taxon>
    </lineage>
</organism>
<dbReference type="InParanoid" id="A0A7X0MWD1"/>
<dbReference type="GO" id="GO:0032259">
    <property type="term" value="P:methylation"/>
    <property type="evidence" value="ECO:0007669"/>
    <property type="project" value="UniProtKB-KW"/>
</dbReference>
<keyword evidence="2" id="KW-0808">Transferase</keyword>
<keyword evidence="2" id="KW-0489">Methyltransferase</keyword>
<dbReference type="AlphaFoldDB" id="A0A7X0MWD1"/>
<protein>
    <submittedName>
        <fullName evidence="2">Putative methyltransferase</fullName>
    </submittedName>
</protein>
<keyword evidence="3" id="KW-1185">Reference proteome</keyword>
<comment type="caution">
    <text evidence="2">The sequence shown here is derived from an EMBL/GenBank/DDBJ whole genome shotgun (WGS) entry which is preliminary data.</text>
</comment>
<keyword evidence="1" id="KW-0732">Signal</keyword>
<sequence length="273" mass="30425">MFAAKPIISTVVLALSVGFSAQSISHANHSIEKSAAAEHRSAKNSARDPYRNPIQTLEFFEVEEDQAVVEIWPGGGWYAEILAPYLMDKGTYYAAHFDPNAGIDFYTRYQKKFVEKMQANPEVYGKAELTAFYPPNKVNTIKGSADRVLTFRNVHNWMKSGFAQEAFNEFYAMLKPGGILGVVEHRAKPGTDLDTMIKSGYVTEAKVRELAEKAGFKLVAASEINANPNDTADHPKGVWTLPPSLRMGDEKRDHYKAIGESDRMTLKFVKPAK</sequence>
<dbReference type="InterPro" id="IPR029063">
    <property type="entry name" value="SAM-dependent_MTases_sf"/>
</dbReference>
<dbReference type="EMBL" id="JACHHT010000002">
    <property type="protein sequence ID" value="MBB6522348.1"/>
    <property type="molecule type" value="Genomic_DNA"/>
</dbReference>
<feature type="chain" id="PRO_5030509284" evidence="1">
    <location>
        <begin position="22"/>
        <end position="273"/>
    </location>
</feature>
<dbReference type="InterPro" id="IPR016980">
    <property type="entry name" value="S-AdoMet-dep_MeTrfase_Alr7345"/>
</dbReference>
<evidence type="ECO:0000313" key="3">
    <source>
        <dbReference type="Proteomes" id="UP000528457"/>
    </source>
</evidence>
<feature type="signal peptide" evidence="1">
    <location>
        <begin position="1"/>
        <end position="21"/>
    </location>
</feature>
<gene>
    <name evidence="2" type="ORF">HNR48_002633</name>
</gene>
<dbReference type="PIRSF" id="PIRSF031679">
    <property type="entry name" value="Mtase_Alr7345_prd"/>
    <property type="match status" value="1"/>
</dbReference>
<evidence type="ECO:0000313" key="2">
    <source>
        <dbReference type="EMBL" id="MBB6522348.1"/>
    </source>
</evidence>
<proteinExistence type="predicted"/>
<dbReference type="SUPFAM" id="SSF53335">
    <property type="entry name" value="S-adenosyl-L-methionine-dependent methyltransferases"/>
    <property type="match status" value="1"/>
</dbReference>
<reference evidence="2 3" key="1">
    <citation type="submission" date="2020-08" db="EMBL/GenBank/DDBJ databases">
        <title>Genomic Encyclopedia of Type Strains, Phase IV (KMG-IV): sequencing the most valuable type-strain genomes for metagenomic binning, comparative biology and taxonomic classification.</title>
        <authorList>
            <person name="Goeker M."/>
        </authorList>
    </citation>
    <scope>NUCLEOTIDE SEQUENCE [LARGE SCALE GENOMIC DNA]</scope>
    <source>
        <strain evidence="2 3">DSM 22368</strain>
    </source>
</reference>
<name>A0A7X0MWD1_9GAMM</name>
<dbReference type="GO" id="GO:0008168">
    <property type="term" value="F:methyltransferase activity"/>
    <property type="evidence" value="ECO:0007669"/>
    <property type="project" value="UniProtKB-KW"/>
</dbReference>
<accession>A0A7X0MWD1</accession>
<evidence type="ECO:0000256" key="1">
    <source>
        <dbReference type="SAM" id="SignalP"/>
    </source>
</evidence>
<dbReference type="RefSeq" id="WP_166846071.1">
    <property type="nucleotide sequence ID" value="NZ_JAAONY010000002.1"/>
</dbReference>